<dbReference type="RefSeq" id="YP_009636408.1">
    <property type="nucleotide sequence ID" value="NC_042316.1"/>
</dbReference>
<evidence type="ECO:0000313" key="3">
    <source>
        <dbReference type="Proteomes" id="UP000008404"/>
    </source>
</evidence>
<evidence type="ECO:0000256" key="1">
    <source>
        <dbReference type="SAM" id="Phobius"/>
    </source>
</evidence>
<accession>G1D0J5</accession>
<keyword evidence="1" id="KW-0472">Membrane</keyword>
<evidence type="ECO:0000313" key="2">
    <source>
        <dbReference type="EMBL" id="AEK08290.1"/>
    </source>
</evidence>
<keyword evidence="1" id="KW-0812">Transmembrane</keyword>
<dbReference type="EMBL" id="JF937090">
    <property type="protein sequence ID" value="AEK08290.1"/>
    <property type="molecule type" value="Genomic_DNA"/>
</dbReference>
<name>G1D0J5_9CAUD</name>
<sequence>MDNLHRELDKSVNAGKFAFTGLLVALGASAAVWAMLALIVWVLS</sequence>
<dbReference type="Proteomes" id="UP000008404">
    <property type="component" value="Segment"/>
</dbReference>
<protein>
    <submittedName>
        <fullName evidence="2">Uncharacterized protein</fullName>
    </submittedName>
</protein>
<keyword evidence="1" id="KW-1133">Transmembrane helix</keyword>
<dbReference type="KEGG" id="vg:40233145"/>
<gene>
    <name evidence="2" type="primary">238</name>
    <name evidence="2" type="ORF">PBI_BAKA_238</name>
</gene>
<organism evidence="2 3">
    <name type="scientific">Mycobacterium phage Baka</name>
    <dbReference type="NCBI Taxonomy" id="2902882"/>
    <lineage>
        <taxon>Viruses</taxon>
        <taxon>Duplodnaviria</taxon>
        <taxon>Heunggongvirae</taxon>
        <taxon>Uroviricota</taxon>
        <taxon>Caudoviricetes</taxon>
        <taxon>Omegavirus</taxon>
        <taxon>Omegavirus baka</taxon>
    </lineage>
</organism>
<feature type="transmembrane region" description="Helical" evidence="1">
    <location>
        <begin position="21"/>
        <end position="43"/>
    </location>
</feature>
<proteinExistence type="predicted"/>
<dbReference type="GeneID" id="40233145"/>
<reference evidence="2 3" key="1">
    <citation type="journal article" date="2012" name="J. Virol.">
        <title>Complete Genome Sequences of 138 Mycobacteriophages.</title>
        <authorList>
            <consortium name="the Science Education Alliance Phage Hunters Advancing Genomics and Evolutionary Science Program"/>
            <consortium name="the KwaZulu-Natal Research Institute for Tuberculosis and HIV Mycobacterial Genetics Course Students"/>
            <consortium name="the Phage Hunters Integrating Research and Education Program"/>
            <person name="Hatfull G.F."/>
        </authorList>
    </citation>
    <scope>NUCLEOTIDE SEQUENCE [LARGE SCALE GENOMIC DNA]</scope>
    <source>
        <strain evidence="2">Baka</strain>
    </source>
</reference>
<keyword evidence="3" id="KW-1185">Reference proteome</keyword>